<keyword evidence="5" id="KW-0545">Nucleotide biosynthesis</keyword>
<accession>A0ABM4C1X5</accession>
<dbReference type="NCBIfam" id="TIGR00041">
    <property type="entry name" value="DTMP_kinase"/>
    <property type="match status" value="1"/>
</dbReference>
<dbReference type="EC" id="2.7.4.9" evidence="3"/>
<dbReference type="PANTHER" id="PTHR10344:SF1">
    <property type="entry name" value="THYMIDYLATE KINASE"/>
    <property type="match status" value="1"/>
</dbReference>
<evidence type="ECO:0000256" key="2">
    <source>
        <dbReference type="ARBA" id="ARBA00009776"/>
    </source>
</evidence>
<evidence type="ECO:0000256" key="8">
    <source>
        <dbReference type="ARBA" id="ARBA00022840"/>
    </source>
</evidence>
<sequence>MGRGAFVVFEGCDKSGKSTQCRLLVDYLNSLGKKTELWRFPERSTAIGQIINGYITKKDELHDKAVHLMFSANRWELVPLIKEKIASGVTLVVDRYAYSGVAFTSAKGYDMLWCKNCDIGLPRPDAVYYMNIDVEDASVRGDYGCERYEVSDFQKKVQECFQSLKEPSWNVIDAGESIDNIHKILCESVLKTLAECENTLLSEDLFL</sequence>
<evidence type="ECO:0000256" key="3">
    <source>
        <dbReference type="ARBA" id="ARBA00012980"/>
    </source>
</evidence>
<dbReference type="Gene3D" id="3.40.50.300">
    <property type="entry name" value="P-loop containing nucleotide triphosphate hydrolases"/>
    <property type="match status" value="1"/>
</dbReference>
<name>A0ABM4C1X5_HYDVU</name>
<dbReference type="RefSeq" id="XP_065655550.1">
    <property type="nucleotide sequence ID" value="XM_065799478.1"/>
</dbReference>
<evidence type="ECO:0000313" key="10">
    <source>
        <dbReference type="Proteomes" id="UP001652625"/>
    </source>
</evidence>
<dbReference type="InterPro" id="IPR018094">
    <property type="entry name" value="Thymidylate_kinase"/>
</dbReference>
<evidence type="ECO:0000259" key="9">
    <source>
        <dbReference type="Pfam" id="PF02223"/>
    </source>
</evidence>
<keyword evidence="8" id="KW-0067">ATP-binding</keyword>
<evidence type="ECO:0000256" key="7">
    <source>
        <dbReference type="ARBA" id="ARBA00022777"/>
    </source>
</evidence>
<comment type="similarity">
    <text evidence="2">Belongs to the thymidylate kinase family.</text>
</comment>
<dbReference type="Pfam" id="PF02223">
    <property type="entry name" value="Thymidylate_kin"/>
    <property type="match status" value="1"/>
</dbReference>
<dbReference type="HAMAP" id="MF_00165">
    <property type="entry name" value="Thymidylate_kinase"/>
    <property type="match status" value="1"/>
</dbReference>
<dbReference type="PROSITE" id="PS01331">
    <property type="entry name" value="THYMIDYLATE_KINASE"/>
    <property type="match status" value="1"/>
</dbReference>
<keyword evidence="4" id="KW-0808">Transferase</keyword>
<evidence type="ECO:0000256" key="5">
    <source>
        <dbReference type="ARBA" id="ARBA00022727"/>
    </source>
</evidence>
<gene>
    <name evidence="11" type="primary">LOC100215312</name>
</gene>
<feature type="domain" description="Thymidylate kinase-like" evidence="9">
    <location>
        <begin position="9"/>
        <end position="183"/>
    </location>
</feature>
<proteinExistence type="inferred from homology"/>
<reference evidence="11" key="1">
    <citation type="submission" date="2025-08" db="UniProtKB">
        <authorList>
            <consortium name="RefSeq"/>
        </authorList>
    </citation>
    <scope>IDENTIFICATION</scope>
</reference>
<dbReference type="PANTHER" id="PTHR10344">
    <property type="entry name" value="THYMIDYLATE KINASE"/>
    <property type="match status" value="1"/>
</dbReference>
<dbReference type="InterPro" id="IPR039430">
    <property type="entry name" value="Thymidylate_kin-like_dom"/>
</dbReference>
<dbReference type="InterPro" id="IPR018095">
    <property type="entry name" value="Thymidylate_kin_CS"/>
</dbReference>
<evidence type="ECO:0000256" key="4">
    <source>
        <dbReference type="ARBA" id="ARBA00022679"/>
    </source>
</evidence>
<dbReference type="InterPro" id="IPR027417">
    <property type="entry name" value="P-loop_NTPase"/>
</dbReference>
<protein>
    <recommendedName>
        <fullName evidence="3">dTMP kinase</fullName>
        <ecNumber evidence="3">2.7.4.9</ecNumber>
    </recommendedName>
</protein>
<evidence type="ECO:0000256" key="6">
    <source>
        <dbReference type="ARBA" id="ARBA00022741"/>
    </source>
</evidence>
<dbReference type="SUPFAM" id="SSF52540">
    <property type="entry name" value="P-loop containing nucleoside triphosphate hydrolases"/>
    <property type="match status" value="1"/>
</dbReference>
<dbReference type="Proteomes" id="UP001652625">
    <property type="component" value="Chromosome 06"/>
</dbReference>
<keyword evidence="6" id="KW-0547">Nucleotide-binding</keyword>
<comment type="pathway">
    <text evidence="1">Pyrimidine metabolism; dTTP biosynthesis.</text>
</comment>
<organism evidence="10 11">
    <name type="scientific">Hydra vulgaris</name>
    <name type="common">Hydra</name>
    <name type="synonym">Hydra attenuata</name>
    <dbReference type="NCBI Taxonomy" id="6087"/>
    <lineage>
        <taxon>Eukaryota</taxon>
        <taxon>Metazoa</taxon>
        <taxon>Cnidaria</taxon>
        <taxon>Hydrozoa</taxon>
        <taxon>Hydroidolina</taxon>
        <taxon>Anthoathecata</taxon>
        <taxon>Aplanulata</taxon>
        <taxon>Hydridae</taxon>
        <taxon>Hydra</taxon>
    </lineage>
</organism>
<keyword evidence="10" id="KW-1185">Reference proteome</keyword>
<dbReference type="GeneID" id="100215312"/>
<dbReference type="CDD" id="cd01672">
    <property type="entry name" value="TMPK"/>
    <property type="match status" value="1"/>
</dbReference>
<evidence type="ECO:0000256" key="1">
    <source>
        <dbReference type="ARBA" id="ARBA00004992"/>
    </source>
</evidence>
<keyword evidence="7" id="KW-0418">Kinase</keyword>
<evidence type="ECO:0000313" key="11">
    <source>
        <dbReference type="RefSeq" id="XP_065655550.1"/>
    </source>
</evidence>